<dbReference type="GO" id="GO:0000056">
    <property type="term" value="P:ribosomal small subunit export from nucleus"/>
    <property type="evidence" value="ECO:0007669"/>
    <property type="project" value="EnsemblFungi"/>
</dbReference>
<dbReference type="GO" id="GO:0005730">
    <property type="term" value="C:nucleolus"/>
    <property type="evidence" value="ECO:0007669"/>
    <property type="project" value="EnsemblFungi"/>
</dbReference>
<organism evidence="11 12">
    <name type="scientific">Spraguea lophii (strain 42_110)</name>
    <name type="common">Microsporidian parasite</name>
    <dbReference type="NCBI Taxonomy" id="1358809"/>
    <lineage>
        <taxon>Eukaryota</taxon>
        <taxon>Fungi</taxon>
        <taxon>Fungi incertae sedis</taxon>
        <taxon>Microsporidia</taxon>
        <taxon>Spragueidae</taxon>
        <taxon>Spraguea</taxon>
    </lineage>
</organism>
<keyword evidence="8" id="KW-0539">Nucleus</keyword>
<keyword evidence="5 11" id="KW-0489">Methyltransferase</keyword>
<proteinExistence type="inferred from homology"/>
<dbReference type="AlphaFoldDB" id="S7XK71"/>
<dbReference type="InterPro" id="IPR039769">
    <property type="entry name" value="Bud23-like"/>
</dbReference>
<evidence type="ECO:0000256" key="4">
    <source>
        <dbReference type="ARBA" id="ARBA00022490"/>
    </source>
</evidence>
<dbReference type="EMBL" id="ATCN01000248">
    <property type="protein sequence ID" value="EPR79459.1"/>
    <property type="molecule type" value="Genomic_DNA"/>
</dbReference>
<gene>
    <name evidence="11" type="ORF">SLOPH_1349</name>
</gene>
<dbReference type="PANTHER" id="PTHR12734:SF0">
    <property type="entry name" value="18S RRNA (GUANINE-N(7))-METHYLTRANSFERASE-RELATED"/>
    <property type="match status" value="1"/>
</dbReference>
<dbReference type="Gene3D" id="3.40.50.150">
    <property type="entry name" value="Vaccinia Virus protein VP39"/>
    <property type="match status" value="1"/>
</dbReference>
<evidence type="ECO:0000256" key="5">
    <source>
        <dbReference type="ARBA" id="ARBA00022603"/>
    </source>
</evidence>
<name>S7XK71_SPRLO</name>
<dbReference type="GO" id="GO:0000447">
    <property type="term" value="P:endonucleolytic cleavage in ITS1 to separate SSU-rRNA from 5.8S rRNA and LSU-rRNA from tricistronic rRNA transcript (SSU-rRNA, 5.8S rRNA, LSU-rRNA)"/>
    <property type="evidence" value="ECO:0007669"/>
    <property type="project" value="EnsemblFungi"/>
</dbReference>
<dbReference type="FunCoup" id="S7XK71">
    <property type="interactions" value="206"/>
</dbReference>
<sequence>MAIPEHEGPPELYYNEVRSQNYDNNSRINYEQRRLTEKCIELLECNDNKGLILDIGCGSGISGDVLSKKNLSWIGVDISKEMLEINKDRNECNNKCIDTILLDMGEGLNFKPGTFSYVISVSAFQWLFFSNKKTEDPIRRIKIFFQTIFRLLKRGGKAVIQFYPKDQKQLELAKKISASEGFSGGIVEDGKGNHKKYYIVLETIKKTNKTKVKKVQTKREYIMLKKEIYRRRGKEVPKDSKYSGRRRK</sequence>
<evidence type="ECO:0000259" key="9">
    <source>
        <dbReference type="Pfam" id="PF08241"/>
    </source>
</evidence>
<dbReference type="CDD" id="cd02440">
    <property type="entry name" value="AdoMet_MTases"/>
    <property type="match status" value="1"/>
</dbReference>
<protein>
    <submittedName>
        <fullName evidence="11">Methyltransferase</fullName>
    </submittedName>
</protein>
<evidence type="ECO:0000256" key="2">
    <source>
        <dbReference type="ARBA" id="ARBA00004496"/>
    </source>
</evidence>
<evidence type="ECO:0000256" key="8">
    <source>
        <dbReference type="ARBA" id="ARBA00023242"/>
    </source>
</evidence>
<accession>S7XK71</accession>
<dbReference type="GO" id="GO:0043527">
    <property type="term" value="C:tRNA methyltransferase complex"/>
    <property type="evidence" value="ECO:0007669"/>
    <property type="project" value="EnsemblFungi"/>
</dbReference>
<dbReference type="Pfam" id="PF12589">
    <property type="entry name" value="WBS_methylT"/>
    <property type="match status" value="1"/>
</dbReference>
<dbReference type="HOGENOM" id="CLU_055194_2_0_1"/>
<evidence type="ECO:0000313" key="12">
    <source>
        <dbReference type="Proteomes" id="UP000014978"/>
    </source>
</evidence>
<dbReference type="InterPro" id="IPR029063">
    <property type="entry name" value="SAM-dependent_MTases_sf"/>
</dbReference>
<keyword evidence="12" id="KW-1185">Reference proteome</keyword>
<dbReference type="OrthoDB" id="2877at2759"/>
<comment type="caution">
    <text evidence="11">The sequence shown here is derived from an EMBL/GenBank/DDBJ whole genome shotgun (WGS) entry which is preliminary data.</text>
</comment>
<feature type="domain" description="18S rRNA (guanine(1575)-N(7))-methyltransferase Bud23 C-terminal" evidence="10">
    <location>
        <begin position="205"/>
        <end position="248"/>
    </location>
</feature>
<evidence type="ECO:0000256" key="6">
    <source>
        <dbReference type="ARBA" id="ARBA00022679"/>
    </source>
</evidence>
<dbReference type="InterPro" id="IPR013216">
    <property type="entry name" value="Methyltransf_11"/>
</dbReference>
<dbReference type="Proteomes" id="UP000014978">
    <property type="component" value="Unassembled WGS sequence"/>
</dbReference>
<reference evidence="12" key="1">
    <citation type="journal article" date="2013" name="PLoS Genet.">
        <title>The genome of Spraguea lophii and the basis of host-microsporidian interactions.</title>
        <authorList>
            <person name="Campbell S.E."/>
            <person name="Williams T.A."/>
            <person name="Yousuf A."/>
            <person name="Soanes D.M."/>
            <person name="Paszkiewicz K.H."/>
            <person name="Williams B.A.P."/>
        </authorList>
    </citation>
    <scope>NUCLEOTIDE SEQUENCE [LARGE SCALE GENOMIC DNA]</scope>
    <source>
        <strain evidence="12">42_110</strain>
    </source>
</reference>
<evidence type="ECO:0000259" key="10">
    <source>
        <dbReference type="Pfam" id="PF12589"/>
    </source>
</evidence>
<keyword evidence="4" id="KW-0963">Cytoplasm</keyword>
<dbReference type="InterPro" id="IPR022238">
    <property type="entry name" value="Bud23_C"/>
</dbReference>
<dbReference type="GO" id="GO:0070476">
    <property type="term" value="P:rRNA (guanine-N7)-methylation"/>
    <property type="evidence" value="ECO:0007669"/>
    <property type="project" value="EnsemblFungi"/>
</dbReference>
<evidence type="ECO:0000313" key="11">
    <source>
        <dbReference type="EMBL" id="EPR79459.1"/>
    </source>
</evidence>
<dbReference type="InParanoid" id="S7XK71"/>
<dbReference type="OMA" id="WIQEKKE"/>
<keyword evidence="6 11" id="KW-0808">Transferase</keyword>
<dbReference type="STRING" id="1358809.S7XK71"/>
<evidence type="ECO:0000256" key="7">
    <source>
        <dbReference type="ARBA" id="ARBA00022691"/>
    </source>
</evidence>
<dbReference type="Pfam" id="PF08241">
    <property type="entry name" value="Methyltransf_11"/>
    <property type="match status" value="1"/>
</dbReference>
<comment type="similarity">
    <text evidence="3">Belongs to the class I-like SAM-binding methyltransferase superfamily. BUD23/WBSCR22 family.</text>
</comment>
<keyword evidence="7" id="KW-0949">S-adenosyl-L-methionine</keyword>
<evidence type="ECO:0000256" key="1">
    <source>
        <dbReference type="ARBA" id="ARBA00004123"/>
    </source>
</evidence>
<feature type="domain" description="Methyltransferase type 11" evidence="9">
    <location>
        <begin position="53"/>
        <end position="160"/>
    </location>
</feature>
<comment type="subcellular location">
    <subcellularLocation>
        <location evidence="2">Cytoplasm</location>
    </subcellularLocation>
    <subcellularLocation>
        <location evidence="1">Nucleus</location>
    </subcellularLocation>
</comment>
<dbReference type="PANTHER" id="PTHR12734">
    <property type="entry name" value="METHYLTRANSFERASE-RELATED"/>
    <property type="match status" value="1"/>
</dbReference>
<dbReference type="GO" id="GO:0016435">
    <property type="term" value="F:rRNA (guanine) methyltransferase activity"/>
    <property type="evidence" value="ECO:0007669"/>
    <property type="project" value="EnsemblFungi"/>
</dbReference>
<dbReference type="VEuPathDB" id="MicrosporidiaDB:SLOPH_1349"/>
<dbReference type="SUPFAM" id="SSF53335">
    <property type="entry name" value="S-adenosyl-L-methionine-dependent methyltransferases"/>
    <property type="match status" value="1"/>
</dbReference>
<evidence type="ECO:0000256" key="3">
    <source>
        <dbReference type="ARBA" id="ARBA00005547"/>
    </source>
</evidence>
<dbReference type="GO" id="GO:0005737">
    <property type="term" value="C:cytoplasm"/>
    <property type="evidence" value="ECO:0007669"/>
    <property type="project" value="UniProtKB-SubCell"/>
</dbReference>